<dbReference type="GO" id="GO:0005524">
    <property type="term" value="F:ATP binding"/>
    <property type="evidence" value="ECO:0007669"/>
    <property type="project" value="InterPro"/>
</dbReference>
<dbReference type="GO" id="GO:0003989">
    <property type="term" value="F:acetyl-CoA carboxylase activity"/>
    <property type="evidence" value="ECO:0007669"/>
    <property type="project" value="UniProtKB-EC"/>
</dbReference>
<dbReference type="Gene3D" id="3.90.226.10">
    <property type="entry name" value="2-enoyl-CoA Hydratase, Chain A, domain 1"/>
    <property type="match status" value="2"/>
</dbReference>
<organism evidence="3 4">
    <name type="scientific">Brachionus plicatilis</name>
    <name type="common">Marine rotifer</name>
    <name type="synonym">Brachionus muelleri</name>
    <dbReference type="NCBI Taxonomy" id="10195"/>
    <lineage>
        <taxon>Eukaryota</taxon>
        <taxon>Metazoa</taxon>
        <taxon>Spiralia</taxon>
        <taxon>Gnathifera</taxon>
        <taxon>Rotifera</taxon>
        <taxon>Eurotatoria</taxon>
        <taxon>Monogononta</taxon>
        <taxon>Pseudotrocha</taxon>
        <taxon>Ploima</taxon>
        <taxon>Brachionidae</taxon>
        <taxon>Brachionus</taxon>
    </lineage>
</organism>
<dbReference type="FunFam" id="2.40.460.10:FF:000001">
    <property type="entry name" value="Acetyl-CoA carboxylase 1"/>
    <property type="match status" value="1"/>
</dbReference>
<dbReference type="EMBL" id="REGN01000962">
    <property type="protein sequence ID" value="RNA37891.1"/>
    <property type="molecule type" value="Genomic_DNA"/>
</dbReference>
<comment type="caution">
    <text evidence="3">The sequence shown here is derived from an EMBL/GenBank/DDBJ whole genome shotgun (WGS) entry which is preliminary data.</text>
</comment>
<name>A0A3M7SPW0_BRAPC</name>
<dbReference type="FunFam" id="3.90.226.10:FF:000010">
    <property type="entry name" value="acetyl-CoA carboxylase isoform X2"/>
    <property type="match status" value="1"/>
</dbReference>
<dbReference type="Pfam" id="PF01039">
    <property type="entry name" value="Carboxyl_trans"/>
    <property type="match status" value="1"/>
</dbReference>
<gene>
    <name evidence="3" type="ORF">BpHYR1_051003</name>
</gene>
<dbReference type="GO" id="GO:0005739">
    <property type="term" value="C:mitochondrion"/>
    <property type="evidence" value="ECO:0007669"/>
    <property type="project" value="TreeGrafter"/>
</dbReference>
<accession>A0A3M7SPW0</accession>
<dbReference type="OrthoDB" id="14612at2759"/>
<reference evidence="3 4" key="1">
    <citation type="journal article" date="2018" name="Sci. Rep.">
        <title>Genomic signatures of local adaptation to the degree of environmental predictability in rotifers.</title>
        <authorList>
            <person name="Franch-Gras L."/>
            <person name="Hahn C."/>
            <person name="Garcia-Roger E.M."/>
            <person name="Carmona M.J."/>
            <person name="Serra M."/>
            <person name="Gomez A."/>
        </authorList>
    </citation>
    <scope>NUCLEOTIDE SEQUENCE [LARGE SCALE GENOMIC DNA]</scope>
    <source>
        <strain evidence="3">HYR1</strain>
    </source>
</reference>
<sequence length="1362" mass="156505">NSKVSLKARQVLIAFQQPPYEQRHNQMESMFLSAINMYGHKMCQDSLQKMILSETSIFDVLHSFFFHTNVQVRQAALEVYVRRSYIAYELNSVQHYFLANDPGQCLVEFQLQLPSNHPNRSLHKFTSVPRVESQSDILTVLMNNNSDEKLQFQRMGILCAFENWHSAMASFDELVSRYKVVQCELSSSPTLQINSAETSPDLSTTIDSLVTAHPAASIQHTQEFESTASNMNMLSTPQASRKQSAGDCSSSSSYNDTINILNVFIRDFDAELGDEHDESLAKVFLEFVQTKKNFLRQKKVRRLTFSVGQRKQQPSFFTFRARDDYQEDKIYRHLEPAMAFQLEIYRLRNFSLELIPTGNLKMHLYLGRAKVPKGQEVTDYRFFARCIIRHSDLVTKEASYEYLQSEAERTLLEALNELECAFSHTVANKTDCNHIYMCFVPCVCIDPLKVEESVRCMVLKYGSRLWKLRVLQAELKMTLRLTPDGDKVPIRIFLTNESGYYLDISLYREITDPITGETYFESYSHKKGPLHGRLLRTPYFTRDHLQQKRFAAQSSGTTYAYDFPEMFRQSLMKIWRNHYNKLSTVRSKHGHEYQEKIKHELNALMQSDFCSSVELVLDEHGQLVETNRLPGENSNGMIAWKMSIKTPEYQHGRQIIVIANDITYKIGSFGMEEDLVFKKASELARKLRIPRIYISANSGARIGLAEELKQLFQVAWNDPNDPDKGYKYIYLTESDYEKIKKIESTSGNCILNTELITEDAAGQESKKEKRYKIVDIMGKENGIGVENLRGSGMIAGETSQAYNEICTISMVSCRAVGIGAYLVRLGQRVIQVENSHIILTGASALNKVLGREVYTSNTQLGGVQIMHNNGISHDVVTDDFEGVFLILKWLSFMPDKLVDNGPLRLAIVDSHLDPVDREIEYVPPTKTAYDPRHLLEGKAHNGGWLSGFFDHESFHEIMKGWAKTVVCGRARLGGIPLAVIAVETRTVEMQTPADPANLDTDARSLQQAGQVWFPDSAYKTSQAIKDFNREQLPLIIFANWRGFSGGMKDMYEQVIKFGAYIVDALREYKQPVVIYIPPYGELRGGAWVVVDPTINDRYMEMYADKESRGNVLEPEGTVEIKYRTRDLVKTMHRVDHVCSELKDKIRSIRAESEHEPVGDMKQKINELEKSLECREKQLIPIYHQISVTFADLHDTPGRMKQKNVINEIIEWKNSRRFFYWRMRRLLAQDGLIKLIMSNSEQSFDSALALLKEWVCQVGDVDWSQNEQLANWFESQLDEEKNLRENSFAWQQIRRLKHDRVLNHIKGLIEEYPDIAMESIEHLVQTVSEKRIKSIVNLLSEKLAEKSEMTAEQSESNSTSIRN</sequence>
<dbReference type="InterPro" id="IPR011763">
    <property type="entry name" value="COA_CT_C"/>
</dbReference>
<evidence type="ECO:0000259" key="1">
    <source>
        <dbReference type="PROSITE" id="PS50980"/>
    </source>
</evidence>
<dbReference type="PANTHER" id="PTHR45728:SF3">
    <property type="entry name" value="ACETYL-COA CARBOXYLASE"/>
    <property type="match status" value="1"/>
</dbReference>
<evidence type="ECO:0000313" key="3">
    <source>
        <dbReference type="EMBL" id="RNA37891.1"/>
    </source>
</evidence>
<dbReference type="InterPro" id="IPR011762">
    <property type="entry name" value="COA_CT_N"/>
</dbReference>
<keyword evidence="3" id="KW-0436">Ligase</keyword>
<dbReference type="EC" id="6.4.1.2" evidence="3"/>
<dbReference type="STRING" id="10195.A0A3M7SPW0"/>
<dbReference type="Pfam" id="PF08326">
    <property type="entry name" value="ACC_central"/>
    <property type="match status" value="1"/>
</dbReference>
<feature type="non-terminal residue" evidence="3">
    <location>
        <position position="1"/>
    </location>
</feature>
<dbReference type="InterPro" id="IPR013537">
    <property type="entry name" value="AcCoA_COase_cen"/>
</dbReference>
<keyword evidence="4" id="KW-1185">Reference proteome</keyword>
<dbReference type="GO" id="GO:0006633">
    <property type="term" value="P:fatty acid biosynthetic process"/>
    <property type="evidence" value="ECO:0007669"/>
    <property type="project" value="InterPro"/>
</dbReference>
<dbReference type="InterPro" id="IPR034733">
    <property type="entry name" value="AcCoA_carboxyl_beta"/>
</dbReference>
<dbReference type="PROSITE" id="PS50980">
    <property type="entry name" value="COA_CT_NTER"/>
    <property type="match status" value="1"/>
</dbReference>
<protein>
    <submittedName>
        <fullName evidence="3">Acetyl-carboxylase 1 isoform X1</fullName>
        <ecNumber evidence="3">6.4.1.2</ecNumber>
    </submittedName>
</protein>
<feature type="domain" description="CoA carboxyltransferase N-terminal" evidence="1">
    <location>
        <begin position="538"/>
        <end position="905"/>
    </location>
</feature>
<dbReference type="Proteomes" id="UP000276133">
    <property type="component" value="Unassembled WGS sequence"/>
</dbReference>
<dbReference type="InterPro" id="IPR049076">
    <property type="entry name" value="ACCA"/>
</dbReference>
<dbReference type="Gene3D" id="2.40.460.10">
    <property type="entry name" value="Biotin dependent carboxylase carboxyltransferase"/>
    <property type="match status" value="1"/>
</dbReference>
<evidence type="ECO:0000313" key="4">
    <source>
        <dbReference type="Proteomes" id="UP000276133"/>
    </source>
</evidence>
<dbReference type="PANTHER" id="PTHR45728">
    <property type="entry name" value="ACETYL-COA CARBOXYLASE, ISOFORM A"/>
    <property type="match status" value="1"/>
</dbReference>
<dbReference type="InterPro" id="IPR029045">
    <property type="entry name" value="ClpP/crotonase-like_dom_sf"/>
</dbReference>
<feature type="domain" description="CoA carboxyltransferase C-terminal" evidence="2">
    <location>
        <begin position="914"/>
        <end position="1237"/>
    </location>
</feature>
<proteinExistence type="predicted"/>
<dbReference type="SUPFAM" id="SSF52096">
    <property type="entry name" value="ClpP/crotonase"/>
    <property type="match status" value="2"/>
</dbReference>
<evidence type="ECO:0000259" key="2">
    <source>
        <dbReference type="PROSITE" id="PS50989"/>
    </source>
</evidence>
<dbReference type="PROSITE" id="PS50989">
    <property type="entry name" value="COA_CT_CTER"/>
    <property type="match status" value="1"/>
</dbReference>